<dbReference type="EMBL" id="AY083457">
    <property type="protein sequence ID" value="AAL91054.1"/>
    <property type="molecule type" value="Genomic_DNA"/>
</dbReference>
<feature type="transmembrane region" description="Helical" evidence="18">
    <location>
        <begin position="85"/>
        <end position="109"/>
    </location>
</feature>
<keyword evidence="5" id="KW-0813">Transport</keyword>
<feature type="transmembrane region" description="Helical" evidence="18">
    <location>
        <begin position="219"/>
        <end position="239"/>
    </location>
</feature>
<name>Q8HKA5_TYREU</name>
<evidence type="ECO:0000256" key="15">
    <source>
        <dbReference type="ARBA" id="ARBA00023136"/>
    </source>
</evidence>
<reference evidence="21" key="1">
    <citation type="journal article" date="2002" name="Mol. Biol. Evol.">
        <title>The complete mitochondrial genome of the nudibranch Roboastra europaea (Mollusca: Gastropoda) supports the monophyly of opisthobranchs.</title>
        <authorList>
            <person name="Grande C."/>
            <person name="Templado J."/>
            <person name="Cervera J.L."/>
            <person name="Zardoya R."/>
        </authorList>
    </citation>
    <scope>NUCLEOTIDE SEQUENCE</scope>
</reference>
<sequence length="311" mass="34223">MSSGNLLFFSVLLLGPLVSVSSSNWIICWVGMELSFLGAIPLMLSDSNFLSMSKESVMKYFCIQALGSGLLMLGGVMVYMDLSVFWVFELVFVSGLFMKLGIFPMHFWVPGVTAGLNWFPMFIMLGWQKIAPFAFLINLVESASWLKSTVLVFGGLSALVGSFIGLNQTSVRAMLGSSSIVHSGWSCLGVVSGGLWTYFSIYCLSFIVLMLLFLLGENLLAGFGILSLSGLPPFIMFAGKWMILKGVFFSNFSYIFAILPIVGALLSLFFYLKFFYSFYLSWGSVGQTSNYVVGSSLIFIILSGVLTMFIF</sequence>
<feature type="transmembrane region" description="Helical" evidence="18">
    <location>
        <begin position="145"/>
        <end position="166"/>
    </location>
</feature>
<dbReference type="RefSeq" id="NP_702987.1">
    <property type="nucleotide sequence ID" value="NC_004321.1"/>
</dbReference>
<reference evidence="21" key="2">
    <citation type="journal article" date="2004" name="Mol. Phylogenet. Evol.">
        <title>Phylogenetic relationships among Opisthobranchia (Mollusca: Gastropoda) based on mitochondrial cox 1, trnV, and rrnL genes.</title>
        <authorList>
            <person name="Grande C."/>
            <person name="Templado J."/>
            <person name="Cervera J.L."/>
            <person name="Zardoya R."/>
        </authorList>
    </citation>
    <scope>NUCLEOTIDE SEQUENCE</scope>
</reference>
<dbReference type="GO" id="GO:0005743">
    <property type="term" value="C:mitochondrial inner membrane"/>
    <property type="evidence" value="ECO:0007669"/>
    <property type="project" value="UniProtKB-SubCell"/>
</dbReference>
<evidence type="ECO:0000256" key="18">
    <source>
        <dbReference type="SAM" id="Phobius"/>
    </source>
</evidence>
<evidence type="ECO:0000256" key="12">
    <source>
        <dbReference type="ARBA" id="ARBA00023027"/>
    </source>
</evidence>
<feature type="transmembrane region" description="Helical" evidence="18">
    <location>
        <begin position="187"/>
        <end position="213"/>
    </location>
</feature>
<evidence type="ECO:0000256" key="6">
    <source>
        <dbReference type="ARBA" id="ARBA00022660"/>
    </source>
</evidence>
<keyword evidence="10" id="KW-0249">Electron transport</keyword>
<evidence type="ECO:0000256" key="13">
    <source>
        <dbReference type="ARBA" id="ARBA00023075"/>
    </source>
</evidence>
<proteinExistence type="inferred from homology"/>
<evidence type="ECO:0000256" key="16">
    <source>
        <dbReference type="ARBA" id="ARBA00031028"/>
    </source>
</evidence>
<dbReference type="PANTHER" id="PTHR46552">
    <property type="entry name" value="NADH-UBIQUINONE OXIDOREDUCTASE CHAIN 2"/>
    <property type="match status" value="1"/>
</dbReference>
<evidence type="ECO:0000256" key="14">
    <source>
        <dbReference type="ARBA" id="ARBA00023128"/>
    </source>
</evidence>
<keyword evidence="9" id="KW-1278">Translocase</keyword>
<dbReference type="InterPro" id="IPR050175">
    <property type="entry name" value="Complex_I_Subunit_2"/>
</dbReference>
<feature type="transmembrane region" description="Helical" evidence="18">
    <location>
        <begin position="116"/>
        <end position="139"/>
    </location>
</feature>
<dbReference type="GO" id="GO:0008137">
    <property type="term" value="F:NADH dehydrogenase (ubiquinone) activity"/>
    <property type="evidence" value="ECO:0007669"/>
    <property type="project" value="UniProtKB-EC"/>
</dbReference>
<accession>Q8HKA5</accession>
<evidence type="ECO:0000313" key="21">
    <source>
        <dbReference type="EMBL" id="AAL91054.1"/>
    </source>
</evidence>
<evidence type="ECO:0000256" key="11">
    <source>
        <dbReference type="ARBA" id="ARBA00022989"/>
    </source>
</evidence>
<feature type="signal peptide" evidence="19">
    <location>
        <begin position="1"/>
        <end position="22"/>
    </location>
</feature>
<evidence type="ECO:0000256" key="1">
    <source>
        <dbReference type="ARBA" id="ARBA00004448"/>
    </source>
</evidence>
<evidence type="ECO:0000256" key="8">
    <source>
        <dbReference type="ARBA" id="ARBA00022792"/>
    </source>
</evidence>
<evidence type="ECO:0000256" key="10">
    <source>
        <dbReference type="ARBA" id="ARBA00022982"/>
    </source>
</evidence>
<keyword evidence="6" id="KW-0679">Respiratory chain</keyword>
<evidence type="ECO:0000256" key="3">
    <source>
        <dbReference type="ARBA" id="ARBA00012944"/>
    </source>
</evidence>
<dbReference type="GO" id="GO:0006120">
    <property type="term" value="P:mitochondrial electron transport, NADH to ubiquinone"/>
    <property type="evidence" value="ECO:0007669"/>
    <property type="project" value="TreeGrafter"/>
</dbReference>
<keyword evidence="7 18" id="KW-0812">Transmembrane</keyword>
<dbReference type="Pfam" id="PF00361">
    <property type="entry name" value="Proton_antipo_M"/>
    <property type="match status" value="1"/>
</dbReference>
<keyword evidence="13" id="KW-0830">Ubiquinone</keyword>
<protein>
    <recommendedName>
        <fullName evidence="4">NADH-ubiquinone oxidoreductase chain 2</fullName>
        <ecNumber evidence="3">7.1.1.2</ecNumber>
    </recommendedName>
    <alternativeName>
        <fullName evidence="16">NADH dehydrogenase subunit 2</fullName>
    </alternativeName>
</protein>
<feature type="transmembrane region" description="Helical" evidence="18">
    <location>
        <begin position="291"/>
        <end position="310"/>
    </location>
</feature>
<evidence type="ECO:0000256" key="7">
    <source>
        <dbReference type="ARBA" id="ARBA00022692"/>
    </source>
</evidence>
<keyword evidence="14 21" id="KW-0496">Mitochondrion</keyword>
<dbReference type="InterPro" id="IPR001750">
    <property type="entry name" value="ND/Mrp_TM"/>
</dbReference>
<feature type="transmembrane region" description="Helical" evidence="18">
    <location>
        <begin position="57"/>
        <end position="79"/>
    </location>
</feature>
<dbReference type="AlphaFoldDB" id="Q8HKA5"/>
<comment type="subcellular location">
    <subcellularLocation>
        <location evidence="1">Mitochondrion inner membrane</location>
        <topology evidence="1">Multi-pass membrane protein</topology>
    </subcellularLocation>
</comment>
<evidence type="ECO:0000256" key="9">
    <source>
        <dbReference type="ARBA" id="ARBA00022967"/>
    </source>
</evidence>
<dbReference type="CTD" id="4536"/>
<keyword evidence="8" id="KW-0999">Mitochondrion inner membrane</keyword>
<feature type="transmembrane region" description="Helical" evidence="18">
    <location>
        <begin position="251"/>
        <end position="271"/>
    </location>
</feature>
<keyword evidence="11 18" id="KW-1133">Transmembrane helix</keyword>
<evidence type="ECO:0000256" key="5">
    <source>
        <dbReference type="ARBA" id="ARBA00022448"/>
    </source>
</evidence>
<keyword evidence="15 18" id="KW-0472">Membrane</keyword>
<dbReference type="EC" id="7.1.1.2" evidence="3"/>
<organism evidence="21">
    <name type="scientific">Tyrannodoris europaea</name>
    <name type="common">Sea slug</name>
    <name type="synonym">Roboastra europaea</name>
    <dbReference type="NCBI Taxonomy" id="189538"/>
    <lineage>
        <taxon>Eukaryota</taxon>
        <taxon>Metazoa</taxon>
        <taxon>Spiralia</taxon>
        <taxon>Lophotrochozoa</taxon>
        <taxon>Mollusca</taxon>
        <taxon>Gastropoda</taxon>
        <taxon>Heterobranchia</taxon>
        <taxon>Euthyneura</taxon>
        <taxon>Nudipleura</taxon>
        <taxon>Nudibranchia</taxon>
        <taxon>Doridina</taxon>
        <taxon>Anadoridoidea</taxon>
        <taxon>Polyceridae</taxon>
        <taxon>Tyrannodoris</taxon>
    </lineage>
</organism>
<dbReference type="PANTHER" id="PTHR46552:SF1">
    <property type="entry name" value="NADH-UBIQUINONE OXIDOREDUCTASE CHAIN 2"/>
    <property type="match status" value="1"/>
</dbReference>
<evidence type="ECO:0000259" key="20">
    <source>
        <dbReference type="Pfam" id="PF00361"/>
    </source>
</evidence>
<geneLocation type="mitochondrion" evidence="21"/>
<feature type="domain" description="NADH:quinone oxidoreductase/Mrp antiporter transmembrane" evidence="20">
    <location>
        <begin position="22"/>
        <end position="210"/>
    </location>
</feature>
<comment type="catalytic activity">
    <reaction evidence="17">
        <text>a ubiquinone + NADH + 5 H(+)(in) = a ubiquinol + NAD(+) + 4 H(+)(out)</text>
        <dbReference type="Rhea" id="RHEA:29091"/>
        <dbReference type="Rhea" id="RHEA-COMP:9565"/>
        <dbReference type="Rhea" id="RHEA-COMP:9566"/>
        <dbReference type="ChEBI" id="CHEBI:15378"/>
        <dbReference type="ChEBI" id="CHEBI:16389"/>
        <dbReference type="ChEBI" id="CHEBI:17976"/>
        <dbReference type="ChEBI" id="CHEBI:57540"/>
        <dbReference type="ChEBI" id="CHEBI:57945"/>
        <dbReference type="EC" id="7.1.1.2"/>
    </reaction>
</comment>
<evidence type="ECO:0000256" key="4">
    <source>
        <dbReference type="ARBA" id="ARBA00021008"/>
    </source>
</evidence>
<keyword evidence="12" id="KW-0520">NAD</keyword>
<evidence type="ECO:0000256" key="19">
    <source>
        <dbReference type="SAM" id="SignalP"/>
    </source>
</evidence>
<dbReference type="GeneID" id="805323"/>
<evidence type="ECO:0000256" key="2">
    <source>
        <dbReference type="ARBA" id="ARBA00007012"/>
    </source>
</evidence>
<comment type="similarity">
    <text evidence="2">Belongs to the complex I subunit 2 family.</text>
</comment>
<keyword evidence="19" id="KW-0732">Signal</keyword>
<feature type="chain" id="PRO_5004307556" description="NADH-ubiquinone oxidoreductase chain 2" evidence="19">
    <location>
        <begin position="23"/>
        <end position="311"/>
    </location>
</feature>
<evidence type="ECO:0000256" key="17">
    <source>
        <dbReference type="ARBA" id="ARBA00049551"/>
    </source>
</evidence>